<feature type="domain" description="Transposase IS4-like" evidence="1">
    <location>
        <begin position="17"/>
        <end position="178"/>
    </location>
</feature>
<dbReference type="Proteomes" id="UP000885362">
    <property type="component" value="Unassembled WGS sequence"/>
</dbReference>
<protein>
    <submittedName>
        <fullName evidence="2">ISAs1 family transposase</fullName>
    </submittedName>
</protein>
<reference evidence="2" key="1">
    <citation type="submission" date="2018-08" db="EMBL/GenBank/DDBJ databases">
        <authorList>
            <consortium name="GenomeTrakr network: Whole genome sequencing for foodborne pathogen traceback"/>
        </authorList>
    </citation>
    <scope>NUCLEOTIDE SEQUENCE [LARGE SCALE GENOMIC DNA]</scope>
    <source>
        <strain evidence="2">FMA0132</strain>
    </source>
</reference>
<name>A0A6C8Y3R7_SALDZ</name>
<comment type="caution">
    <text evidence="2">The sequence shown here is derived from an EMBL/GenBank/DDBJ whole genome shotgun (WGS) entry which is preliminary data.</text>
</comment>
<sequence>MSCFPDVFTGIQKGICRRGYPYRCLTGRADYVLCVKNNHRALRNEIASYFTKVSRDNPEFLAEFEETDAGHGRTEVRRYRQLRVITESAHWRGLQTVTEVERERHTSKTEQPSCEKQYYISSLPPDVEKIAGAIRSHWEVEAKAHWVLDVTFNEDDSRIRVGDGAENVAVIRRFALNLARLHPQKDSMRSKLKQAGWSDKFRSEIIFG</sequence>
<dbReference type="NCBIfam" id="NF033564">
    <property type="entry name" value="transpos_ISAs1"/>
    <property type="match status" value="1"/>
</dbReference>
<dbReference type="AlphaFoldDB" id="A0A6C8Y3R7"/>
<dbReference type="Pfam" id="PF01609">
    <property type="entry name" value="DDE_Tnp_1"/>
    <property type="match status" value="1"/>
</dbReference>
<evidence type="ECO:0000313" key="2">
    <source>
        <dbReference type="EMBL" id="MIE72268.1"/>
    </source>
</evidence>
<dbReference type="PANTHER" id="PTHR30298">
    <property type="entry name" value="H REPEAT-ASSOCIATED PREDICTED TRANSPOSASE"/>
    <property type="match status" value="1"/>
</dbReference>
<dbReference type="InterPro" id="IPR047647">
    <property type="entry name" value="ISAs1_transpos"/>
</dbReference>
<dbReference type="PANTHER" id="PTHR30298:SF0">
    <property type="entry name" value="PROTEIN YBFL-RELATED"/>
    <property type="match status" value="1"/>
</dbReference>
<gene>
    <name evidence="2" type="ORF">EL06_23375</name>
</gene>
<dbReference type="InterPro" id="IPR051698">
    <property type="entry name" value="Transposase_11-like"/>
</dbReference>
<dbReference type="EMBL" id="RSHK01000031">
    <property type="protein sequence ID" value="MIE72268.1"/>
    <property type="molecule type" value="Genomic_DNA"/>
</dbReference>
<dbReference type="GO" id="GO:0003677">
    <property type="term" value="F:DNA binding"/>
    <property type="evidence" value="ECO:0007669"/>
    <property type="project" value="InterPro"/>
</dbReference>
<evidence type="ECO:0000259" key="1">
    <source>
        <dbReference type="Pfam" id="PF01609"/>
    </source>
</evidence>
<dbReference type="InterPro" id="IPR002559">
    <property type="entry name" value="Transposase_11"/>
</dbReference>
<accession>A0A6C8Y3R7</accession>
<proteinExistence type="predicted"/>
<dbReference type="GO" id="GO:0006313">
    <property type="term" value="P:DNA transposition"/>
    <property type="evidence" value="ECO:0007669"/>
    <property type="project" value="InterPro"/>
</dbReference>
<organism evidence="2">
    <name type="scientific">Salmonella diarizonae</name>
    <dbReference type="NCBI Taxonomy" id="59204"/>
    <lineage>
        <taxon>Bacteria</taxon>
        <taxon>Pseudomonadati</taxon>
        <taxon>Pseudomonadota</taxon>
        <taxon>Gammaproteobacteria</taxon>
        <taxon>Enterobacterales</taxon>
        <taxon>Enterobacteriaceae</taxon>
        <taxon>Salmonella</taxon>
    </lineage>
</organism>
<dbReference type="GO" id="GO:0004803">
    <property type="term" value="F:transposase activity"/>
    <property type="evidence" value="ECO:0007669"/>
    <property type="project" value="InterPro"/>
</dbReference>